<evidence type="ECO:0000256" key="1">
    <source>
        <dbReference type="SAM" id="SignalP"/>
    </source>
</evidence>
<dbReference type="RefSeq" id="WP_151123042.1">
    <property type="nucleotide sequence ID" value="NZ_CP088081.1"/>
</dbReference>
<evidence type="ECO:0000313" key="2">
    <source>
        <dbReference type="EMBL" id="KAB0584277.1"/>
    </source>
</evidence>
<keyword evidence="3" id="KW-1185">Reference proteome</keyword>
<protein>
    <submittedName>
        <fullName evidence="2">DUF2796 domain-containing protein</fullName>
    </submittedName>
</protein>
<dbReference type="Proteomes" id="UP000430120">
    <property type="component" value="Unassembled WGS sequence"/>
</dbReference>
<dbReference type="EMBL" id="VZPB01000007">
    <property type="protein sequence ID" value="KAB0584277.1"/>
    <property type="molecule type" value="Genomic_DNA"/>
</dbReference>
<dbReference type="AlphaFoldDB" id="A0A643FI26"/>
<evidence type="ECO:0000313" key="3">
    <source>
        <dbReference type="Proteomes" id="UP000430120"/>
    </source>
</evidence>
<dbReference type="OrthoDB" id="7346546at2"/>
<accession>A0A643FI26</accession>
<dbReference type="InterPro" id="IPR021253">
    <property type="entry name" value="ZrgA-like"/>
</dbReference>
<reference evidence="2 3" key="1">
    <citation type="submission" date="2019-09" db="EMBL/GenBank/DDBJ databases">
        <title>Draft genome sequences of 48 bacterial type strains from the CCUG.</title>
        <authorList>
            <person name="Tunovic T."/>
            <person name="Pineiro-Iglesias B."/>
            <person name="Unosson C."/>
            <person name="Inganas E."/>
            <person name="Ohlen M."/>
            <person name="Cardew S."/>
            <person name="Jensie-Markopoulos S."/>
            <person name="Salva-Serra F."/>
            <person name="Jaen-Luchoro D."/>
            <person name="Karlsson R."/>
            <person name="Svensson-Stadler L."/>
            <person name="Chun J."/>
            <person name="Moore E."/>
        </authorList>
    </citation>
    <scope>NUCLEOTIDE SEQUENCE [LARGE SCALE GENOMIC DNA]</scope>
    <source>
        <strain evidence="2 3">CCUG 30977</strain>
    </source>
</reference>
<dbReference type="Pfam" id="PF10986">
    <property type="entry name" value="ZrgA"/>
    <property type="match status" value="1"/>
</dbReference>
<name>A0A643FI26_IDEDE</name>
<gene>
    <name evidence="2" type="ORF">F7Q92_04860</name>
</gene>
<feature type="signal peptide" evidence="1">
    <location>
        <begin position="1"/>
        <end position="27"/>
    </location>
</feature>
<organism evidence="2 3">
    <name type="scientific">Ideonella dechloratans</name>
    <dbReference type="NCBI Taxonomy" id="36863"/>
    <lineage>
        <taxon>Bacteria</taxon>
        <taxon>Pseudomonadati</taxon>
        <taxon>Pseudomonadota</taxon>
        <taxon>Betaproteobacteria</taxon>
        <taxon>Burkholderiales</taxon>
        <taxon>Sphaerotilaceae</taxon>
        <taxon>Ideonella</taxon>
    </lineage>
</organism>
<keyword evidence="1" id="KW-0732">Signal</keyword>
<feature type="chain" id="PRO_5024877026" evidence="1">
    <location>
        <begin position="28"/>
        <end position="188"/>
    </location>
</feature>
<proteinExistence type="predicted"/>
<comment type="caution">
    <text evidence="2">The sequence shown here is derived from an EMBL/GenBank/DDBJ whole genome shotgun (WGS) entry which is preliminary data.</text>
</comment>
<sequence length="188" mass="19859">MQAKLRAAVLRPLTIVCLGLVGLGVQAHEPGAHVHGQAVLRVVVDGNTLSAELESPLDNILGYEHAPGTAQEQQAVKLAVIALRKPGILLPTPAAQCTLQKVSLASAALTPAMLGEAGPATPPAADEPGHADLDGEFSWQCAQPEFLHSLRVDLFLAFPRLHRMQVEVAGPKGQSATTLTESHRTVQW</sequence>